<organism evidence="3 4">
    <name type="scientific">Limosa lapponica baueri</name>
    <dbReference type="NCBI Taxonomy" id="1758121"/>
    <lineage>
        <taxon>Eukaryota</taxon>
        <taxon>Metazoa</taxon>
        <taxon>Chordata</taxon>
        <taxon>Craniata</taxon>
        <taxon>Vertebrata</taxon>
        <taxon>Euteleostomi</taxon>
        <taxon>Archelosauria</taxon>
        <taxon>Archosauria</taxon>
        <taxon>Dinosauria</taxon>
        <taxon>Saurischia</taxon>
        <taxon>Theropoda</taxon>
        <taxon>Coelurosauria</taxon>
        <taxon>Aves</taxon>
        <taxon>Neognathae</taxon>
        <taxon>Neoaves</taxon>
        <taxon>Charadriiformes</taxon>
        <taxon>Scolopacidae</taxon>
        <taxon>Limosa</taxon>
    </lineage>
</organism>
<dbReference type="GO" id="GO:0005829">
    <property type="term" value="C:cytosol"/>
    <property type="evidence" value="ECO:0007669"/>
    <property type="project" value="TreeGrafter"/>
</dbReference>
<accession>A0A2I0T1M6</accession>
<reference evidence="4" key="1">
    <citation type="submission" date="2017-11" db="EMBL/GenBank/DDBJ databases">
        <authorList>
            <person name="Lima N.C."/>
            <person name="Parody-Merino A.M."/>
            <person name="Battley P.F."/>
            <person name="Fidler A.E."/>
            <person name="Prosdocimi F."/>
        </authorList>
    </citation>
    <scope>NUCLEOTIDE SEQUENCE [LARGE SCALE GENOMIC DNA]</scope>
</reference>
<dbReference type="PANTHER" id="PTHR13239:SF7">
    <property type="entry name" value="STRIATIN-INTERACTING PROTEIN 1"/>
    <property type="match status" value="1"/>
</dbReference>
<evidence type="ECO:0000256" key="1">
    <source>
        <dbReference type="SAM" id="MobiDB-lite"/>
    </source>
</evidence>
<proteinExistence type="predicted"/>
<dbReference type="GO" id="GO:0007010">
    <property type="term" value="P:cytoskeleton organization"/>
    <property type="evidence" value="ECO:0007669"/>
    <property type="project" value="TreeGrafter"/>
</dbReference>
<evidence type="ECO:0000259" key="2">
    <source>
        <dbReference type="SMART" id="SM01292"/>
    </source>
</evidence>
<keyword evidence="4" id="KW-1185">Reference proteome</keyword>
<dbReference type="OrthoDB" id="18234at2759"/>
<feature type="domain" description="Far11/STRP N-terminal" evidence="2">
    <location>
        <begin position="1"/>
        <end position="156"/>
    </location>
</feature>
<dbReference type="EMBL" id="KZ525172">
    <property type="protein sequence ID" value="PKU27684.1"/>
    <property type="molecule type" value="Genomic_DNA"/>
</dbReference>
<dbReference type="PANTHER" id="PTHR13239">
    <property type="entry name" value="PROTEIN REQUIRED FOR HYPHAL ANASTOMOSIS HAM-2"/>
    <property type="match status" value="1"/>
</dbReference>
<name>A0A2I0T1M6_LIMLA</name>
<dbReference type="SMART" id="SM01292">
    <property type="entry name" value="N1221"/>
    <property type="match status" value="1"/>
</dbReference>
<dbReference type="Proteomes" id="UP000233556">
    <property type="component" value="Unassembled WGS sequence"/>
</dbReference>
<evidence type="ECO:0000313" key="3">
    <source>
        <dbReference type="EMBL" id="PKU27684.1"/>
    </source>
</evidence>
<dbReference type="AlphaFoldDB" id="A0A2I0T1M6"/>
<protein>
    <submittedName>
        <fullName evidence="3">Striatin-interacting protein 1</fullName>
    </submittedName>
</protein>
<dbReference type="InterPro" id="IPR012486">
    <property type="entry name" value="Far11/STRP_N"/>
</dbReference>
<dbReference type="Pfam" id="PF07923">
    <property type="entry name" value="N1221"/>
    <property type="match status" value="2"/>
</dbReference>
<feature type="region of interest" description="Disordered" evidence="1">
    <location>
        <begin position="126"/>
        <end position="222"/>
    </location>
</feature>
<dbReference type="InterPro" id="IPR040185">
    <property type="entry name" value="Far11/STRP"/>
</dbReference>
<sequence>MRLLDGLEVTAREKRLRVARAILYVAQGTFGECGSEAEVQAWMRYNIFLLLEVGTFNALVELLNMEIDGHAPHFPMKKVLLLLWKTVLCTLGGFEELQSMKAEKREILGLPPLPEDSIKVIRNMRAASPPASASDLIEQQQKRGRRDHKALIKQDNLDAFNERDPYKADDSREEEEENDDDNSLEGETFPLERDEVMPPPTQHPPSDRITCPKGLPWAPKVR</sequence>
<reference evidence="4" key="2">
    <citation type="submission" date="2017-12" db="EMBL/GenBank/DDBJ databases">
        <title>Genome sequence of the Bar-tailed Godwit (Limosa lapponica baueri).</title>
        <authorList>
            <person name="Lima N.C.B."/>
            <person name="Parody-Merino A.M."/>
            <person name="Battley P.F."/>
            <person name="Fidler A.E."/>
            <person name="Prosdocimi F."/>
        </authorList>
    </citation>
    <scope>NUCLEOTIDE SEQUENCE [LARGE SCALE GENOMIC DNA]</scope>
</reference>
<feature type="compositionally biased region" description="Acidic residues" evidence="1">
    <location>
        <begin position="171"/>
        <end position="184"/>
    </location>
</feature>
<gene>
    <name evidence="3" type="ORF">llap_22012</name>
</gene>
<evidence type="ECO:0000313" key="4">
    <source>
        <dbReference type="Proteomes" id="UP000233556"/>
    </source>
</evidence>
<feature type="compositionally biased region" description="Basic and acidic residues" evidence="1">
    <location>
        <begin position="149"/>
        <end position="170"/>
    </location>
</feature>